<organism evidence="4">
    <name type="scientific">Psilocybe cubensis</name>
    <name type="common">Psychedelic mushroom</name>
    <name type="synonym">Stropharia cubensis</name>
    <dbReference type="NCBI Taxonomy" id="181762"/>
    <lineage>
        <taxon>Eukaryota</taxon>
        <taxon>Fungi</taxon>
        <taxon>Dikarya</taxon>
        <taxon>Basidiomycota</taxon>
        <taxon>Agaricomycotina</taxon>
        <taxon>Agaricomycetes</taxon>
        <taxon>Agaricomycetidae</taxon>
        <taxon>Agaricales</taxon>
        <taxon>Agaricineae</taxon>
        <taxon>Strophariaceae</taxon>
        <taxon>Psilocybe</taxon>
    </lineage>
</organism>
<evidence type="ECO:0000256" key="3">
    <source>
        <dbReference type="SAM" id="SignalP"/>
    </source>
</evidence>
<comment type="caution">
    <text evidence="4">The sequence shown here is derived from an EMBL/GenBank/DDBJ whole genome shotgun (WGS) entry which is preliminary data.</text>
</comment>
<dbReference type="InterPro" id="IPR036908">
    <property type="entry name" value="RlpA-like_sf"/>
</dbReference>
<dbReference type="PANTHER" id="PTHR31836:SF28">
    <property type="entry name" value="SRCR DOMAIN-CONTAINING PROTEIN-RELATED"/>
    <property type="match status" value="1"/>
</dbReference>
<feature type="compositionally biased region" description="Low complexity" evidence="2">
    <location>
        <begin position="161"/>
        <end position="190"/>
    </location>
</feature>
<proteinExistence type="predicted"/>
<dbReference type="PANTHER" id="PTHR31836">
    <property type="match status" value="1"/>
</dbReference>
<dbReference type="EMBL" id="JAFIQS010000003">
    <property type="protein sequence ID" value="KAG5171384.1"/>
    <property type="molecule type" value="Genomic_DNA"/>
</dbReference>
<feature type="chain" id="PRO_5034198441" evidence="3">
    <location>
        <begin position="22"/>
        <end position="287"/>
    </location>
</feature>
<feature type="compositionally biased region" description="Low complexity" evidence="2">
    <location>
        <begin position="197"/>
        <end position="239"/>
    </location>
</feature>
<gene>
    <name evidence="4" type="ORF">JR316_003469</name>
</gene>
<evidence type="ECO:0000256" key="1">
    <source>
        <dbReference type="ARBA" id="ARBA00022729"/>
    </source>
</evidence>
<evidence type="ECO:0000256" key="2">
    <source>
        <dbReference type="SAM" id="MobiDB-lite"/>
    </source>
</evidence>
<name>A0A8H7Y502_PSICU</name>
<sequence length="287" mass="29659">MLSNILSLSLLSLLLPITASAAAHGNPILNRHHDIARRADGHIDVFKRAAGAKMSYYNVQTGNAGSCGRFHVNSDFTVALNAAQMNKGLCFKTIRISYGGKTATATISDTCPGCPWNGLDLTEGLFAFFAPHSVGIIHGDWEFTDAAPPSPAPPKTTSVWVPPTTTKKSTPAWTPPTTTWSPKPTPTSTWVPPPPTTTRTSTTRIHSSSSSSVSSSSSSSQSHASSSASSSSSGSSSSPINYSTGAAAGLAVPTGTVNRTPGSAENLADLYQVFIQVGGVAAAANNL</sequence>
<keyword evidence="1 3" id="KW-0732">Signal</keyword>
<accession>A0A8H7Y502</accession>
<evidence type="ECO:0000313" key="4">
    <source>
        <dbReference type="EMBL" id="KAG5171384.1"/>
    </source>
</evidence>
<dbReference type="InterPro" id="IPR051477">
    <property type="entry name" value="Expansin_CellWall"/>
</dbReference>
<dbReference type="Gene3D" id="2.40.40.10">
    <property type="entry name" value="RlpA-like domain"/>
    <property type="match status" value="1"/>
</dbReference>
<dbReference type="OrthoDB" id="623670at2759"/>
<feature type="region of interest" description="Disordered" evidence="2">
    <location>
        <begin position="147"/>
        <end position="239"/>
    </location>
</feature>
<dbReference type="AlphaFoldDB" id="A0A8H7Y502"/>
<dbReference type="CDD" id="cd22191">
    <property type="entry name" value="DPBB_RlpA_EXP_N-like"/>
    <property type="match status" value="1"/>
</dbReference>
<feature type="signal peptide" evidence="3">
    <location>
        <begin position="1"/>
        <end position="21"/>
    </location>
</feature>
<reference evidence="4" key="1">
    <citation type="submission" date="2021-02" db="EMBL/GenBank/DDBJ databases">
        <title>Psilocybe cubensis genome.</title>
        <authorList>
            <person name="Mckernan K.J."/>
            <person name="Crawford S."/>
            <person name="Trippe A."/>
            <person name="Kane L.T."/>
            <person name="Mclaughlin S."/>
        </authorList>
    </citation>
    <scope>NUCLEOTIDE SEQUENCE [LARGE SCALE GENOMIC DNA]</scope>
    <source>
        <strain evidence="4">MGC-MH-2018</strain>
    </source>
</reference>
<dbReference type="SUPFAM" id="SSF50685">
    <property type="entry name" value="Barwin-like endoglucanases"/>
    <property type="match status" value="1"/>
</dbReference>
<protein>
    <submittedName>
        <fullName evidence="4">Uncharacterized protein</fullName>
    </submittedName>
</protein>